<dbReference type="AlphaFoldDB" id="A0A5C7HKN3"/>
<protein>
    <recommendedName>
        <fullName evidence="1">UspA domain-containing protein</fullName>
    </recommendedName>
</protein>
<dbReference type="InterPro" id="IPR006015">
    <property type="entry name" value="Universal_stress_UspA"/>
</dbReference>
<comment type="caution">
    <text evidence="2">The sequence shown here is derived from an EMBL/GenBank/DDBJ whole genome shotgun (WGS) entry which is preliminary data.</text>
</comment>
<dbReference type="PRINTS" id="PR01438">
    <property type="entry name" value="UNVRSLSTRESS"/>
</dbReference>
<reference evidence="3" key="1">
    <citation type="journal article" date="2019" name="Gigascience">
        <title>De novo genome assembly of the endangered Acer yangbiense, a plant species with extremely small populations endemic to Yunnan Province, China.</title>
        <authorList>
            <person name="Yang J."/>
            <person name="Wariss H.M."/>
            <person name="Tao L."/>
            <person name="Zhang R."/>
            <person name="Yun Q."/>
            <person name="Hollingsworth P."/>
            <person name="Dao Z."/>
            <person name="Luo G."/>
            <person name="Guo H."/>
            <person name="Ma Y."/>
            <person name="Sun W."/>
        </authorList>
    </citation>
    <scope>NUCLEOTIDE SEQUENCE [LARGE SCALE GENOMIC DNA]</scope>
    <source>
        <strain evidence="3">cv. Malutang</strain>
    </source>
</reference>
<dbReference type="SUPFAM" id="SSF52402">
    <property type="entry name" value="Adenine nucleotide alpha hydrolases-like"/>
    <property type="match status" value="1"/>
</dbReference>
<dbReference type="PANTHER" id="PTHR31964:SF113">
    <property type="entry name" value="USPA DOMAIN-CONTAINING PROTEIN"/>
    <property type="match status" value="1"/>
</dbReference>
<dbReference type="OrthoDB" id="843225at2759"/>
<sequence>MEADEKKTVMVAIDESEFSRYALQWSLEYLQHTISNCHLILFTAIPVLDFSYIYASTYGAAPQQLITSMLENQKKAAVTLLDKAKDMCAKHGIVAETRSEVGDPKEAICEAVEKLKIHLLVIGSHSRGTIQRAFLGSVSNYCVHNAKCPALVVRKPV</sequence>
<dbReference type="PANTHER" id="PTHR31964">
    <property type="entry name" value="ADENINE NUCLEOTIDE ALPHA HYDROLASES-LIKE SUPERFAMILY PROTEIN"/>
    <property type="match status" value="1"/>
</dbReference>
<proteinExistence type="predicted"/>
<dbReference type="EMBL" id="VAHF01000008">
    <property type="protein sequence ID" value="TXG57379.1"/>
    <property type="molecule type" value="Genomic_DNA"/>
</dbReference>
<dbReference type="CDD" id="cd23659">
    <property type="entry name" value="USP_At3g01520-like"/>
    <property type="match status" value="1"/>
</dbReference>
<dbReference type="InterPro" id="IPR006016">
    <property type="entry name" value="UspA"/>
</dbReference>
<feature type="domain" description="UspA" evidence="1">
    <location>
        <begin position="7"/>
        <end position="154"/>
    </location>
</feature>
<dbReference type="InterPro" id="IPR014729">
    <property type="entry name" value="Rossmann-like_a/b/a_fold"/>
</dbReference>
<evidence type="ECO:0000313" key="3">
    <source>
        <dbReference type="Proteomes" id="UP000323000"/>
    </source>
</evidence>
<dbReference type="Gene3D" id="3.40.50.620">
    <property type="entry name" value="HUPs"/>
    <property type="match status" value="1"/>
</dbReference>
<name>A0A5C7HKN3_9ROSI</name>
<evidence type="ECO:0000313" key="2">
    <source>
        <dbReference type="EMBL" id="TXG57379.1"/>
    </source>
</evidence>
<dbReference type="Pfam" id="PF00582">
    <property type="entry name" value="Usp"/>
    <property type="match status" value="1"/>
</dbReference>
<dbReference type="Proteomes" id="UP000323000">
    <property type="component" value="Chromosome 8"/>
</dbReference>
<evidence type="ECO:0000259" key="1">
    <source>
        <dbReference type="Pfam" id="PF00582"/>
    </source>
</evidence>
<gene>
    <name evidence="2" type="ORF">EZV62_018692</name>
</gene>
<accession>A0A5C7HKN3</accession>
<organism evidence="2 3">
    <name type="scientific">Acer yangbiense</name>
    <dbReference type="NCBI Taxonomy" id="1000413"/>
    <lineage>
        <taxon>Eukaryota</taxon>
        <taxon>Viridiplantae</taxon>
        <taxon>Streptophyta</taxon>
        <taxon>Embryophyta</taxon>
        <taxon>Tracheophyta</taxon>
        <taxon>Spermatophyta</taxon>
        <taxon>Magnoliopsida</taxon>
        <taxon>eudicotyledons</taxon>
        <taxon>Gunneridae</taxon>
        <taxon>Pentapetalae</taxon>
        <taxon>rosids</taxon>
        <taxon>malvids</taxon>
        <taxon>Sapindales</taxon>
        <taxon>Sapindaceae</taxon>
        <taxon>Hippocastanoideae</taxon>
        <taxon>Acereae</taxon>
        <taxon>Acer</taxon>
    </lineage>
</organism>
<keyword evidence="3" id="KW-1185">Reference proteome</keyword>